<sequence>MYECEILPACDGCTSSVANCASQTPGNHFHFHDLPHGDEPAQCPASTPERAHSKGCGSPSSESQYCRTSRTDTTAPRTTSSNRPSTCTRSHCPASGSSSAS</sequence>
<proteinExistence type="predicted"/>
<dbReference type="EMBL" id="HBUE01128028">
    <property type="protein sequence ID" value="CAG6495282.1"/>
    <property type="molecule type" value="Transcribed_RNA"/>
</dbReference>
<protein>
    <submittedName>
        <fullName evidence="2">(northern house mosquito) hypothetical protein</fullName>
    </submittedName>
</protein>
<evidence type="ECO:0000313" key="2">
    <source>
        <dbReference type="EMBL" id="CAG6495282.1"/>
    </source>
</evidence>
<name>A0A8D8G3Q0_CULPI</name>
<feature type="region of interest" description="Disordered" evidence="1">
    <location>
        <begin position="31"/>
        <end position="101"/>
    </location>
</feature>
<evidence type="ECO:0000256" key="1">
    <source>
        <dbReference type="SAM" id="MobiDB-lite"/>
    </source>
</evidence>
<accession>A0A8D8G3Q0</accession>
<feature type="compositionally biased region" description="Low complexity" evidence="1">
    <location>
        <begin position="67"/>
        <end position="81"/>
    </location>
</feature>
<organism evidence="2">
    <name type="scientific">Culex pipiens</name>
    <name type="common">House mosquito</name>
    <dbReference type="NCBI Taxonomy" id="7175"/>
    <lineage>
        <taxon>Eukaryota</taxon>
        <taxon>Metazoa</taxon>
        <taxon>Ecdysozoa</taxon>
        <taxon>Arthropoda</taxon>
        <taxon>Hexapoda</taxon>
        <taxon>Insecta</taxon>
        <taxon>Pterygota</taxon>
        <taxon>Neoptera</taxon>
        <taxon>Endopterygota</taxon>
        <taxon>Diptera</taxon>
        <taxon>Nematocera</taxon>
        <taxon>Culicoidea</taxon>
        <taxon>Culicidae</taxon>
        <taxon>Culicinae</taxon>
        <taxon>Culicini</taxon>
        <taxon>Culex</taxon>
        <taxon>Culex</taxon>
    </lineage>
</organism>
<dbReference type="AlphaFoldDB" id="A0A8D8G3Q0"/>
<reference evidence="2" key="1">
    <citation type="submission" date="2021-05" db="EMBL/GenBank/DDBJ databases">
        <authorList>
            <person name="Alioto T."/>
            <person name="Alioto T."/>
            <person name="Gomez Garrido J."/>
        </authorList>
    </citation>
    <scope>NUCLEOTIDE SEQUENCE</scope>
</reference>